<feature type="non-terminal residue" evidence="2">
    <location>
        <position position="203"/>
    </location>
</feature>
<dbReference type="AlphaFoldDB" id="A0A6J4TMZ1"/>
<proteinExistence type="predicted"/>
<feature type="compositionally biased region" description="Basic residues" evidence="1">
    <location>
        <begin position="86"/>
        <end position="95"/>
    </location>
</feature>
<dbReference type="GO" id="GO:0004784">
    <property type="term" value="F:superoxide dismutase activity"/>
    <property type="evidence" value="ECO:0007669"/>
    <property type="project" value="UniProtKB-EC"/>
</dbReference>
<dbReference type="EC" id="1.15.1.1" evidence="2"/>
<feature type="compositionally biased region" description="Basic and acidic residues" evidence="1">
    <location>
        <begin position="14"/>
        <end position="24"/>
    </location>
</feature>
<evidence type="ECO:0000313" key="2">
    <source>
        <dbReference type="EMBL" id="CAA9526080.1"/>
    </source>
</evidence>
<name>A0A6J4TMZ1_9SPHN</name>
<organism evidence="2">
    <name type="scientific">uncultured Sphingosinicella sp</name>
    <dbReference type="NCBI Taxonomy" id="478748"/>
    <lineage>
        <taxon>Bacteria</taxon>
        <taxon>Pseudomonadati</taxon>
        <taxon>Pseudomonadota</taxon>
        <taxon>Alphaproteobacteria</taxon>
        <taxon>Sphingomonadales</taxon>
        <taxon>Sphingosinicellaceae</taxon>
        <taxon>Sphingosinicella</taxon>
        <taxon>environmental samples</taxon>
    </lineage>
</organism>
<feature type="region of interest" description="Disordered" evidence="1">
    <location>
        <begin position="1"/>
        <end position="103"/>
    </location>
</feature>
<keyword evidence="2" id="KW-0560">Oxidoreductase</keyword>
<feature type="region of interest" description="Disordered" evidence="1">
    <location>
        <begin position="130"/>
        <end position="151"/>
    </location>
</feature>
<reference evidence="2" key="1">
    <citation type="submission" date="2020-02" db="EMBL/GenBank/DDBJ databases">
        <authorList>
            <person name="Meier V. D."/>
        </authorList>
    </citation>
    <scope>NUCLEOTIDE SEQUENCE</scope>
    <source>
        <strain evidence="2">AVDCRST_MAG23</strain>
    </source>
</reference>
<accession>A0A6J4TMZ1</accession>
<sequence length="203" mass="22769">ALHATPASLRLRRARADDRRRDDDAASQQASSGLCRQAQRGRVGGTGARRQVARGYSRQHLRAVQEGPQQRGRALEPQLLLGNHAAGRKPARRSSRRGDRPEFRLVRSVQDQVQRGRRRPVRLRLGVADPRPVRRSRDHLDSRAGQSADGRRACAGHAAARQRRLGACLLSQVQQPPPRISRRLVECGKLGQGRRTLRGRRRL</sequence>
<gene>
    <name evidence="2" type="ORF">AVDCRST_MAG23-477</name>
</gene>
<dbReference type="EMBL" id="CADCWD010000019">
    <property type="protein sequence ID" value="CAA9526080.1"/>
    <property type="molecule type" value="Genomic_DNA"/>
</dbReference>
<protein>
    <submittedName>
        <fullName evidence="2">Superoxide dismutase [Mn]</fullName>
        <ecNumber evidence="2">1.15.1.1</ecNumber>
    </submittedName>
</protein>
<evidence type="ECO:0000256" key="1">
    <source>
        <dbReference type="SAM" id="MobiDB-lite"/>
    </source>
</evidence>
<feature type="non-terminal residue" evidence="2">
    <location>
        <position position="1"/>
    </location>
</feature>